<dbReference type="EMBL" id="LSSL01000092">
    <property type="protein sequence ID" value="OLY85506.1"/>
    <property type="molecule type" value="Genomic_DNA"/>
</dbReference>
<evidence type="ECO:0000256" key="2">
    <source>
        <dbReference type="ARBA" id="ARBA00022723"/>
    </source>
</evidence>
<evidence type="ECO:0000313" key="9">
    <source>
        <dbReference type="Proteomes" id="UP000187455"/>
    </source>
</evidence>
<sequence>MNESGTNPSTTSNSNTSLNLNIKLVQDEPNNQDLLASKENQIESSKTSFKNAYKSSRSGHKRISLACMLCRRKKIKCDSGLPQCLNCKNRGAQCIYAKERKRGRPPRVYTYGDLIPPGKPIAPEIQSAIEDAIINSNLLNSNIASSLTIDRGDSSPTSKSLASKIYKKEDHIASDINPSDSILFHEKNSLEFINSSYDTENSNSCSANVFGGVRSHYKDDINERQRLGPSHNTDIRMDGILADSEVNFPYRNSIKMTDNEALSTKYPFTPLDSYFQEVIPCEASDRFSNLFLSNAPIFNRDLFLKSVSNKTISPILWLAVLASGSNDLDFGLKCARMCLNHVLLGSTSSVHFQDPYHCLAQSQTLFVLSTFYFLISDYSTSFILIQKASDYIINGNLVSIDFKKRESSSSYSFFQNNKNPKHLSNITDKEFYEGVRRICWMIFVLDRKISLVSGHSPSLSLSVESVNFPEENPEWDFGVNPDSKSAKENQEPYQSFLVRSFQQAVSTGGSSGAKKIIRNESFDCLPTKSSFLGKCVILKYISFAIKLDRLFKLFKDIDDILIPSNSASNSYLVSNSNNTRRDSMNSSNPNIYSSNCLNFESINQNSLKKGSYFSNLVSPGVNSNSINESPDRSNLHLLQELNRQFLTWLESSMCTSENGTFLKPFNPSPRSQPYSHIDHTIEFCERLSFNKISMFSYVSMSFDLVLGADYKSIISNPSDECKPWIKFFVSTMHQSKNKQLDSFLFKKNVNQNSNLFNTPDSVGGISEKQKSLILDTTSLLISSTFYKLFFESDQYTISPSISRNINKLLVNRINDTFLCIKSLGSEEPYFHLPDLIFDSAVINPQRFARHTNLPPNLNDVYQKNPSIPQKVSAHNQYDSVNSSLGFRLESLKYWKKSVDLAFFTAASCADYARTLAFASVLTINLTKNLPDSLPQSASNYSSSALECLRYNIDSPLVILSSARVLTTCYSMYPIMEAADACITGHNDFEYGSTHLKLKRVNFKNSNSLKKTPDNCNDNKPAVWYVFNDSDKAHSKDDYKAGFRSQDNKPPFLNDRSEQTNEFISNLLMPYRISDILHGLAAVLSLMESMRAYWNFDLELSKFEKLISNIQDQGRGETNKKSGCSSSYPSDSSQKPGIFDSNHYSNEISSDNDILELNQETRVNTTRNSIDSRSSEEILGSTQFIHSAGNGDQGLKNDFAKRMSQLDRFNKPNSADFDVDQGDQSIHQRLSSSFSHSLKSKGSISSKDSLPAMKDSRHYMSIKNNLIHFDKSGYYKRGESTLAQPLDGSEINLQGHNKKYFQKEPPNRIPQHDIFSGHEHFKNTSIDFLRNNESQLSNTRLPKYQTSGYPTNFNPLSQIRKEGNGNRALDTTNSDFEINDTQALYSQKTNTTEKSIERKRSFPHKDFTVHENKKYNPRKESFDKPFHSSSSRNADDIYGHVYKRYDTNIHPPCESDQFSHSPERGLDCDVPVTIELKPASNETFSKHENGKTNLPSIKTLGL</sequence>
<evidence type="ECO:0000256" key="4">
    <source>
        <dbReference type="ARBA" id="ARBA00023163"/>
    </source>
</evidence>
<comment type="caution">
    <text evidence="8">The sequence shown here is derived from an EMBL/GenBank/DDBJ whole genome shotgun (WGS) entry which is preliminary data.</text>
</comment>
<evidence type="ECO:0000313" key="8">
    <source>
        <dbReference type="EMBL" id="OLY85506.1"/>
    </source>
</evidence>
<dbReference type="Pfam" id="PF00172">
    <property type="entry name" value="Zn_clus"/>
    <property type="match status" value="1"/>
</dbReference>
<evidence type="ECO:0000256" key="3">
    <source>
        <dbReference type="ARBA" id="ARBA00023015"/>
    </source>
</evidence>
<keyword evidence="3" id="KW-0805">Transcription regulation</keyword>
<reference evidence="8 9" key="1">
    <citation type="journal article" date="2016" name="Mol. Biol. Evol.">
        <title>Genome-Wide Survey of Gut Fungi (Harpellales) Reveals the First Horizontally Transferred Ubiquitin Gene from a Mosquito Host.</title>
        <authorList>
            <person name="Wang Y."/>
            <person name="White M.M."/>
            <person name="Kvist S."/>
            <person name="Moncalvo J.M."/>
        </authorList>
    </citation>
    <scope>NUCLEOTIDE SEQUENCE [LARGE SCALE GENOMIC DNA]</scope>
    <source>
        <strain evidence="8 9">ALG-7-W6</strain>
    </source>
</reference>
<proteinExistence type="predicted"/>
<dbReference type="Pfam" id="PF04082">
    <property type="entry name" value="Fungal_trans"/>
    <property type="match status" value="1"/>
</dbReference>
<dbReference type="SUPFAM" id="SSF57701">
    <property type="entry name" value="Zn2/Cys6 DNA-binding domain"/>
    <property type="match status" value="1"/>
</dbReference>
<dbReference type="GO" id="GO:0006351">
    <property type="term" value="P:DNA-templated transcription"/>
    <property type="evidence" value="ECO:0007669"/>
    <property type="project" value="InterPro"/>
</dbReference>
<keyword evidence="4" id="KW-0804">Transcription</keyword>
<dbReference type="GO" id="GO:0008270">
    <property type="term" value="F:zinc ion binding"/>
    <property type="evidence" value="ECO:0007669"/>
    <property type="project" value="InterPro"/>
</dbReference>
<dbReference type="InterPro" id="IPR007219">
    <property type="entry name" value="XnlR_reg_dom"/>
</dbReference>
<gene>
    <name evidence="8" type="ORF">AYI68_g308</name>
</gene>
<dbReference type="GO" id="GO:0000981">
    <property type="term" value="F:DNA-binding transcription factor activity, RNA polymerase II-specific"/>
    <property type="evidence" value="ECO:0007669"/>
    <property type="project" value="InterPro"/>
</dbReference>
<dbReference type="InterPro" id="IPR050815">
    <property type="entry name" value="TF_fung"/>
</dbReference>
<evidence type="ECO:0000256" key="6">
    <source>
        <dbReference type="SAM" id="MobiDB-lite"/>
    </source>
</evidence>
<dbReference type="OrthoDB" id="39175at2759"/>
<feature type="domain" description="Zn(2)-C6 fungal-type" evidence="7">
    <location>
        <begin position="66"/>
        <end position="96"/>
    </location>
</feature>
<dbReference type="GO" id="GO:0003677">
    <property type="term" value="F:DNA binding"/>
    <property type="evidence" value="ECO:0007669"/>
    <property type="project" value="InterPro"/>
</dbReference>
<accession>A0A1R0H8S1</accession>
<keyword evidence="9" id="KW-1185">Reference proteome</keyword>
<evidence type="ECO:0000259" key="7">
    <source>
        <dbReference type="PROSITE" id="PS50048"/>
    </source>
</evidence>
<dbReference type="GO" id="GO:0005634">
    <property type="term" value="C:nucleus"/>
    <property type="evidence" value="ECO:0007669"/>
    <property type="project" value="UniProtKB-SubCell"/>
</dbReference>
<dbReference type="SMART" id="SM00066">
    <property type="entry name" value="GAL4"/>
    <property type="match status" value="1"/>
</dbReference>
<dbReference type="Proteomes" id="UP000187455">
    <property type="component" value="Unassembled WGS sequence"/>
</dbReference>
<comment type="subcellular location">
    <subcellularLocation>
        <location evidence="1">Nucleus</location>
    </subcellularLocation>
</comment>
<name>A0A1R0H8S1_9FUNG</name>
<feature type="compositionally biased region" description="Low complexity" evidence="6">
    <location>
        <begin position="1121"/>
        <end position="1132"/>
    </location>
</feature>
<dbReference type="Gene3D" id="4.10.240.10">
    <property type="entry name" value="Zn(2)-C6 fungal-type DNA-binding domain"/>
    <property type="match status" value="1"/>
</dbReference>
<dbReference type="PROSITE" id="PS00463">
    <property type="entry name" value="ZN2_CY6_FUNGAL_1"/>
    <property type="match status" value="1"/>
</dbReference>
<protein>
    <recommendedName>
        <fullName evidence="7">Zn(2)-C6 fungal-type domain-containing protein</fullName>
    </recommendedName>
</protein>
<dbReference type="PANTHER" id="PTHR47338">
    <property type="entry name" value="ZN(II)2CYS6 TRANSCRIPTION FACTOR (EUROFUNG)-RELATED"/>
    <property type="match status" value="1"/>
</dbReference>
<dbReference type="InterPro" id="IPR036864">
    <property type="entry name" value="Zn2-C6_fun-type_DNA-bd_sf"/>
</dbReference>
<dbReference type="PROSITE" id="PS50048">
    <property type="entry name" value="ZN2_CY6_FUNGAL_2"/>
    <property type="match status" value="1"/>
</dbReference>
<dbReference type="PANTHER" id="PTHR47338:SF29">
    <property type="entry name" value="ZN(2)-C6 FUNGAL-TYPE DOMAIN-CONTAINING PROTEIN"/>
    <property type="match status" value="1"/>
</dbReference>
<feature type="region of interest" description="Disordered" evidence="6">
    <location>
        <begin position="1113"/>
        <end position="1142"/>
    </location>
</feature>
<dbReference type="InterPro" id="IPR001138">
    <property type="entry name" value="Zn2Cys6_DnaBD"/>
</dbReference>
<evidence type="ECO:0000256" key="5">
    <source>
        <dbReference type="ARBA" id="ARBA00023242"/>
    </source>
</evidence>
<keyword evidence="5" id="KW-0539">Nucleus</keyword>
<dbReference type="CDD" id="cd12148">
    <property type="entry name" value="fungal_TF_MHR"/>
    <property type="match status" value="1"/>
</dbReference>
<organism evidence="8 9">
    <name type="scientific">Smittium mucronatum</name>
    <dbReference type="NCBI Taxonomy" id="133383"/>
    <lineage>
        <taxon>Eukaryota</taxon>
        <taxon>Fungi</taxon>
        <taxon>Fungi incertae sedis</taxon>
        <taxon>Zoopagomycota</taxon>
        <taxon>Kickxellomycotina</taxon>
        <taxon>Harpellomycetes</taxon>
        <taxon>Harpellales</taxon>
        <taxon>Legeriomycetaceae</taxon>
        <taxon>Smittium</taxon>
    </lineage>
</organism>
<evidence type="ECO:0000256" key="1">
    <source>
        <dbReference type="ARBA" id="ARBA00004123"/>
    </source>
</evidence>
<dbReference type="STRING" id="133383.A0A1R0H8S1"/>
<keyword evidence="2" id="KW-0479">Metal-binding</keyword>
<dbReference type="CDD" id="cd00067">
    <property type="entry name" value="GAL4"/>
    <property type="match status" value="1"/>
</dbReference>